<feature type="non-terminal residue" evidence="1">
    <location>
        <position position="54"/>
    </location>
</feature>
<name>A0A1A8MU39_9TELE</name>
<sequence>CGQKRRNKLKCVNQVSCSCSPCQRELSSLDRCFDSPSDQTAASRLTVSLPVGAH</sequence>
<evidence type="ECO:0000313" key="1">
    <source>
        <dbReference type="EMBL" id="SBR60400.1"/>
    </source>
</evidence>
<accession>A0A1A8MU39</accession>
<dbReference type="EMBL" id="HAEF01019241">
    <property type="protein sequence ID" value="SBR60400.1"/>
    <property type="molecule type" value="Transcribed_RNA"/>
</dbReference>
<protein>
    <submittedName>
        <fullName evidence="1">Uncharacterized protein</fullName>
    </submittedName>
</protein>
<gene>
    <name evidence="1" type="primary">Nfu_g_1_002222</name>
</gene>
<organism evidence="1">
    <name type="scientific">Nothobranchius pienaari</name>
    <dbReference type="NCBI Taxonomy" id="704102"/>
    <lineage>
        <taxon>Eukaryota</taxon>
        <taxon>Metazoa</taxon>
        <taxon>Chordata</taxon>
        <taxon>Craniata</taxon>
        <taxon>Vertebrata</taxon>
        <taxon>Euteleostomi</taxon>
        <taxon>Actinopterygii</taxon>
        <taxon>Neopterygii</taxon>
        <taxon>Teleostei</taxon>
        <taxon>Neoteleostei</taxon>
        <taxon>Acanthomorphata</taxon>
        <taxon>Ovalentaria</taxon>
        <taxon>Atherinomorphae</taxon>
        <taxon>Cyprinodontiformes</taxon>
        <taxon>Nothobranchiidae</taxon>
        <taxon>Nothobranchius</taxon>
    </lineage>
</organism>
<dbReference type="AlphaFoldDB" id="A0A1A8MU39"/>
<proteinExistence type="predicted"/>
<reference evidence="1" key="2">
    <citation type="submission" date="2016-06" db="EMBL/GenBank/DDBJ databases">
        <title>The genome of a short-lived fish provides insights into sex chromosome evolution and the genetic control of aging.</title>
        <authorList>
            <person name="Reichwald K."/>
            <person name="Felder M."/>
            <person name="Petzold A."/>
            <person name="Koch P."/>
            <person name="Groth M."/>
            <person name="Platzer M."/>
        </authorList>
    </citation>
    <scope>NUCLEOTIDE SEQUENCE</scope>
    <source>
        <tissue evidence="1">Brain</tissue>
    </source>
</reference>
<reference evidence="1" key="1">
    <citation type="submission" date="2016-05" db="EMBL/GenBank/DDBJ databases">
        <authorList>
            <person name="Lavstsen T."/>
            <person name="Jespersen J.S."/>
        </authorList>
    </citation>
    <scope>NUCLEOTIDE SEQUENCE</scope>
    <source>
        <tissue evidence="1">Brain</tissue>
    </source>
</reference>
<feature type="non-terminal residue" evidence="1">
    <location>
        <position position="1"/>
    </location>
</feature>